<dbReference type="Proteomes" id="UP000011014">
    <property type="component" value="Unassembled WGS sequence"/>
</dbReference>
<dbReference type="EMBL" id="FN654374">
    <property type="protein sequence ID" value="CBY32833.1"/>
    <property type="molecule type" value="Genomic_DNA"/>
</dbReference>
<evidence type="ECO:0000313" key="1">
    <source>
        <dbReference type="EMBL" id="CBY32833.1"/>
    </source>
</evidence>
<gene>
    <name evidence="1" type="ORF">GSOID_T00032188001</name>
</gene>
<organism evidence="1">
    <name type="scientific">Oikopleura dioica</name>
    <name type="common">Tunicate</name>
    <dbReference type="NCBI Taxonomy" id="34765"/>
    <lineage>
        <taxon>Eukaryota</taxon>
        <taxon>Metazoa</taxon>
        <taxon>Chordata</taxon>
        <taxon>Tunicata</taxon>
        <taxon>Appendicularia</taxon>
        <taxon>Copelata</taxon>
        <taxon>Oikopleuridae</taxon>
        <taxon>Oikopleura</taxon>
    </lineage>
</organism>
<name>E4YB96_OIKDI</name>
<proteinExistence type="predicted"/>
<reference evidence="1" key="1">
    <citation type="journal article" date="2010" name="Science">
        <title>Plasticity of animal genome architecture unmasked by rapid evolution of a pelagic tunicate.</title>
        <authorList>
            <person name="Denoeud F."/>
            <person name="Henriet S."/>
            <person name="Mungpakdee S."/>
            <person name="Aury J.M."/>
            <person name="Da Silva C."/>
            <person name="Brinkmann H."/>
            <person name="Mikhaleva J."/>
            <person name="Olsen L.C."/>
            <person name="Jubin C."/>
            <person name="Canestro C."/>
            <person name="Bouquet J.M."/>
            <person name="Danks G."/>
            <person name="Poulain J."/>
            <person name="Campsteijn C."/>
            <person name="Adamski M."/>
            <person name="Cross I."/>
            <person name="Yadetie F."/>
            <person name="Muffato M."/>
            <person name="Louis A."/>
            <person name="Butcher S."/>
            <person name="Tsagkogeorga G."/>
            <person name="Konrad A."/>
            <person name="Singh S."/>
            <person name="Jensen M.F."/>
            <person name="Cong E.H."/>
            <person name="Eikeseth-Otteraa H."/>
            <person name="Noel B."/>
            <person name="Anthouard V."/>
            <person name="Porcel B.M."/>
            <person name="Kachouri-Lafond R."/>
            <person name="Nishino A."/>
            <person name="Ugolini M."/>
            <person name="Chourrout P."/>
            <person name="Nishida H."/>
            <person name="Aasland R."/>
            <person name="Huzurbazar S."/>
            <person name="Westhof E."/>
            <person name="Delsuc F."/>
            <person name="Lehrach H."/>
            <person name="Reinhardt R."/>
            <person name="Weissenbach J."/>
            <person name="Roy S.W."/>
            <person name="Artiguenave F."/>
            <person name="Postlethwait J.H."/>
            <person name="Manak J.R."/>
            <person name="Thompson E.M."/>
            <person name="Jaillon O."/>
            <person name="Du Pasquier L."/>
            <person name="Boudinot P."/>
            <person name="Liberles D.A."/>
            <person name="Volff J.N."/>
            <person name="Philippe H."/>
            <person name="Lenhard B."/>
            <person name="Roest Crollius H."/>
            <person name="Wincker P."/>
            <person name="Chourrout D."/>
        </authorList>
    </citation>
    <scope>NUCLEOTIDE SEQUENCE [LARGE SCALE GENOMIC DNA]</scope>
</reference>
<protein>
    <submittedName>
        <fullName evidence="1">Uncharacterized protein</fullName>
    </submittedName>
</protein>
<dbReference type="AlphaFoldDB" id="E4YB96"/>
<sequence length="74" mass="9205">MNHFYQNLENFNHYRGRKSSVPSFKQQIYNFQRKNAETNEQLFKLMEFYAAQNKRTEKRRNRLAKISFLKRNEK</sequence>
<accession>E4YB96</accession>